<sequence length="461" mass="49213">MATTSEIAPDNPPPLHVLVVGGGPSGLATAIAVSLAGHRATVFEATPPRYPLQGSGVITCPNGARLLSRWGLEEGPDHWHRHVPIEHWQLCNRLGAPLGPDLITSGTGGGGDDERGEEGGNNNISSSDSDHGTSIPTHKTKAPPPWAWKRGDLVAKLRQRAIKLGATVHLGTRVTDVRHEEGSGDGAGGVRIRLHGGEEHRGDLAVVAQGTHSRLRNTLLDQPLEPVATGYTAFRMDVSQSGIVNPSPKLVAFMDGPPSVRTWVGQGSYVTVHPMDKAGLLSLLVLVPGALQQHNEDIIPQGKLIRYLKGWDDMIYSMLDAADAQKEWTATHLPALPEPRHSPQGTSVLVGDAANTMSHFLSQGLSLDLEDAATLGCLLGHVRNAAQVPAATALYSRIRNERAQRLRDMTAVFESQLRATPSDGFVNGAEGLGPEGELRSSFGWSYDAYAEAEKAFNSDPF</sequence>
<dbReference type="InterPro" id="IPR036188">
    <property type="entry name" value="FAD/NAD-bd_sf"/>
</dbReference>
<dbReference type="InterPro" id="IPR002938">
    <property type="entry name" value="FAD-bd"/>
</dbReference>
<comment type="caution">
    <text evidence="9">The sequence shown here is derived from an EMBL/GenBank/DDBJ whole genome shotgun (WGS) entry which is preliminary data.</text>
</comment>
<dbReference type="Pfam" id="PF01494">
    <property type="entry name" value="FAD_binding_3"/>
    <property type="match status" value="1"/>
</dbReference>
<organism evidence="9 10">
    <name type="scientific">Apiospora saccharicola</name>
    <dbReference type="NCBI Taxonomy" id="335842"/>
    <lineage>
        <taxon>Eukaryota</taxon>
        <taxon>Fungi</taxon>
        <taxon>Dikarya</taxon>
        <taxon>Ascomycota</taxon>
        <taxon>Pezizomycotina</taxon>
        <taxon>Sordariomycetes</taxon>
        <taxon>Xylariomycetidae</taxon>
        <taxon>Amphisphaeriales</taxon>
        <taxon>Apiosporaceae</taxon>
        <taxon>Apiospora</taxon>
    </lineage>
</organism>
<evidence type="ECO:0000313" key="10">
    <source>
        <dbReference type="Proteomes" id="UP001446871"/>
    </source>
</evidence>
<feature type="region of interest" description="Disordered" evidence="7">
    <location>
        <begin position="101"/>
        <end position="147"/>
    </location>
</feature>
<evidence type="ECO:0000259" key="8">
    <source>
        <dbReference type="Pfam" id="PF01494"/>
    </source>
</evidence>
<dbReference type="PANTHER" id="PTHR13789:SF309">
    <property type="entry name" value="PUTATIVE (AFU_ORTHOLOGUE AFUA_6G14510)-RELATED"/>
    <property type="match status" value="1"/>
</dbReference>
<dbReference type="SUPFAM" id="SSF51905">
    <property type="entry name" value="FAD/NAD(P)-binding domain"/>
    <property type="match status" value="1"/>
</dbReference>
<dbReference type="PRINTS" id="PR00420">
    <property type="entry name" value="RNGMNOXGNASE"/>
</dbReference>
<gene>
    <name evidence="9" type="ORF">PG996_010839</name>
</gene>
<dbReference type="EMBL" id="JAQQWM010000006">
    <property type="protein sequence ID" value="KAK8060909.1"/>
    <property type="molecule type" value="Genomic_DNA"/>
</dbReference>
<dbReference type="Gene3D" id="3.50.50.60">
    <property type="entry name" value="FAD/NAD(P)-binding domain"/>
    <property type="match status" value="1"/>
</dbReference>
<keyword evidence="3" id="KW-0285">Flavoprotein</keyword>
<dbReference type="InterPro" id="IPR050493">
    <property type="entry name" value="FAD-dep_Monooxygenase_BioMet"/>
</dbReference>
<evidence type="ECO:0000256" key="3">
    <source>
        <dbReference type="ARBA" id="ARBA00022630"/>
    </source>
</evidence>
<dbReference type="GO" id="GO:0004497">
    <property type="term" value="F:monooxygenase activity"/>
    <property type="evidence" value="ECO:0007669"/>
    <property type="project" value="UniProtKB-KW"/>
</dbReference>
<comment type="similarity">
    <text evidence="2">Belongs to the paxM FAD-dependent monooxygenase family.</text>
</comment>
<evidence type="ECO:0000256" key="4">
    <source>
        <dbReference type="ARBA" id="ARBA00022827"/>
    </source>
</evidence>
<dbReference type="PANTHER" id="PTHR13789">
    <property type="entry name" value="MONOOXYGENASE"/>
    <property type="match status" value="1"/>
</dbReference>
<evidence type="ECO:0000256" key="7">
    <source>
        <dbReference type="SAM" id="MobiDB-lite"/>
    </source>
</evidence>
<dbReference type="Proteomes" id="UP001446871">
    <property type="component" value="Unassembled WGS sequence"/>
</dbReference>
<evidence type="ECO:0000256" key="1">
    <source>
        <dbReference type="ARBA" id="ARBA00005179"/>
    </source>
</evidence>
<feature type="domain" description="FAD-binding" evidence="8">
    <location>
        <begin position="16"/>
        <end position="408"/>
    </location>
</feature>
<keyword evidence="6 9" id="KW-0503">Monooxygenase</keyword>
<keyword evidence="4" id="KW-0274">FAD</keyword>
<keyword evidence="5" id="KW-0560">Oxidoreductase</keyword>
<keyword evidence="10" id="KW-1185">Reference proteome</keyword>
<comment type="pathway">
    <text evidence="1">Secondary metabolite biosynthesis.</text>
</comment>
<evidence type="ECO:0000256" key="2">
    <source>
        <dbReference type="ARBA" id="ARBA00007992"/>
    </source>
</evidence>
<protein>
    <submittedName>
        <fullName evidence="9">Monooxygenase</fullName>
    </submittedName>
</protein>
<proteinExistence type="inferred from homology"/>
<evidence type="ECO:0000313" key="9">
    <source>
        <dbReference type="EMBL" id="KAK8060909.1"/>
    </source>
</evidence>
<evidence type="ECO:0000256" key="5">
    <source>
        <dbReference type="ARBA" id="ARBA00023002"/>
    </source>
</evidence>
<reference evidence="9 10" key="1">
    <citation type="submission" date="2023-01" db="EMBL/GenBank/DDBJ databases">
        <title>Analysis of 21 Apiospora genomes using comparative genomics revels a genus with tremendous synthesis potential of carbohydrate active enzymes and secondary metabolites.</title>
        <authorList>
            <person name="Sorensen T."/>
        </authorList>
    </citation>
    <scope>NUCLEOTIDE SEQUENCE [LARGE SCALE GENOMIC DNA]</scope>
    <source>
        <strain evidence="9 10">CBS 83171</strain>
    </source>
</reference>
<evidence type="ECO:0000256" key="6">
    <source>
        <dbReference type="ARBA" id="ARBA00023033"/>
    </source>
</evidence>
<name>A0ABR1UPQ6_9PEZI</name>
<accession>A0ABR1UPQ6</accession>